<protein>
    <recommendedName>
        <fullName evidence="1">Ubiquinone biosynthesis accessory factor UbiK</fullName>
    </recommendedName>
</protein>
<sequence length="104" mass="11535">MLNKNVLDEIGSKVNEILAGSPAKDIEKNMRAMLMGVFSRLDLVTREEFDVQQEMIKRTRIRLAELEEKVNKLEQQAHPSTMAGGTVEDVMDTSGPGSANNGPY</sequence>
<accession>A0A1I7I4U8</accession>
<reference evidence="3 4" key="1">
    <citation type="submission" date="2016-10" db="EMBL/GenBank/DDBJ databases">
        <authorList>
            <person name="de Groot N.N."/>
        </authorList>
    </citation>
    <scope>NUCLEOTIDE SEQUENCE [LARGE SCALE GENOMIC DNA]</scope>
    <source>
        <strain evidence="3 4">Nm24</strain>
    </source>
</reference>
<evidence type="ECO:0000313" key="3">
    <source>
        <dbReference type="EMBL" id="SFU67948.1"/>
    </source>
</evidence>
<name>A0A1I7I4U8_9PROT</name>
<dbReference type="InterPro" id="IPR007475">
    <property type="entry name" value="UbiK"/>
</dbReference>
<feature type="region of interest" description="Disordered" evidence="2">
    <location>
        <begin position="73"/>
        <end position="104"/>
    </location>
</feature>
<dbReference type="RefSeq" id="WP_074928741.1">
    <property type="nucleotide sequence ID" value="NZ_FPBL01000007.1"/>
</dbReference>
<evidence type="ECO:0000256" key="1">
    <source>
        <dbReference type="HAMAP-Rule" id="MF_02216"/>
    </source>
</evidence>
<comment type="similarity">
    <text evidence="1">Belongs to the UbiK family.</text>
</comment>
<comment type="function">
    <text evidence="1">Required for efficient ubiquinone (coenzyme Q) biosynthesis. UbiK is probably an accessory factor of Ubi enzymes and facilitates ubiquinone biosynthesis by acting as an assembly factor, a targeting factor, or both.</text>
</comment>
<dbReference type="Pfam" id="PF04380">
    <property type="entry name" value="BMFP"/>
    <property type="match status" value="1"/>
</dbReference>
<dbReference type="OrthoDB" id="5297354at2"/>
<gene>
    <name evidence="1" type="primary">ubiK</name>
    <name evidence="3" type="ORF">SAMN05216339_10741</name>
</gene>
<proteinExistence type="inferred from homology"/>
<keyword evidence="1" id="KW-0963">Cytoplasm</keyword>
<keyword evidence="1" id="KW-0831">Ubiquinone biosynthesis</keyword>
<dbReference type="HAMAP" id="MF_02216">
    <property type="entry name" value="UbiK"/>
    <property type="match status" value="1"/>
</dbReference>
<dbReference type="UniPathway" id="UPA00232"/>
<evidence type="ECO:0000313" key="4">
    <source>
        <dbReference type="Proteomes" id="UP000183926"/>
    </source>
</evidence>
<comment type="pathway">
    <text evidence="1">Cofactor biosynthesis; ubiquinone biosynthesis.</text>
</comment>
<dbReference type="PANTHER" id="PTHR38040">
    <property type="entry name" value="UBIQUINONE BIOSYNTHESIS ACCESSORY FACTOR UBIK"/>
    <property type="match status" value="1"/>
</dbReference>
<dbReference type="EMBL" id="FPBL01000007">
    <property type="protein sequence ID" value="SFU67948.1"/>
    <property type="molecule type" value="Genomic_DNA"/>
</dbReference>
<dbReference type="Proteomes" id="UP000183926">
    <property type="component" value="Unassembled WGS sequence"/>
</dbReference>
<dbReference type="PANTHER" id="PTHR38040:SF1">
    <property type="entry name" value="UBIQUINONE BIOSYNTHESIS ACCESSORY FACTOR UBIK"/>
    <property type="match status" value="1"/>
</dbReference>
<evidence type="ECO:0000256" key="2">
    <source>
        <dbReference type="SAM" id="MobiDB-lite"/>
    </source>
</evidence>
<dbReference type="GO" id="GO:0006744">
    <property type="term" value="P:ubiquinone biosynthetic process"/>
    <property type="evidence" value="ECO:0007669"/>
    <property type="project" value="UniProtKB-UniRule"/>
</dbReference>
<dbReference type="AlphaFoldDB" id="A0A1I7I4U8"/>
<comment type="subcellular location">
    <subcellularLocation>
        <location evidence="1">Cytoplasm</location>
    </subcellularLocation>
</comment>
<feature type="compositionally biased region" description="Polar residues" evidence="2">
    <location>
        <begin position="95"/>
        <end position="104"/>
    </location>
</feature>
<dbReference type="GO" id="GO:0005737">
    <property type="term" value="C:cytoplasm"/>
    <property type="evidence" value="ECO:0007669"/>
    <property type="project" value="UniProtKB-SubCell"/>
</dbReference>
<organism evidence="3 4">
    <name type="scientific">Nitrosomonas eutropha</name>
    <dbReference type="NCBI Taxonomy" id="916"/>
    <lineage>
        <taxon>Bacteria</taxon>
        <taxon>Pseudomonadati</taxon>
        <taxon>Pseudomonadota</taxon>
        <taxon>Betaproteobacteria</taxon>
        <taxon>Nitrosomonadales</taxon>
        <taxon>Nitrosomonadaceae</taxon>
        <taxon>Nitrosomonas</taxon>
    </lineage>
</organism>